<name>A0AAN0Y6K2_VIBNA</name>
<dbReference type="KEGG" id="vna:PN96_23210"/>
<feature type="signal peptide" evidence="2">
    <location>
        <begin position="1"/>
        <end position="20"/>
    </location>
</feature>
<feature type="chain" id="PRO_5042907186" evidence="2">
    <location>
        <begin position="21"/>
        <end position="380"/>
    </location>
</feature>
<dbReference type="EMBL" id="CP016346">
    <property type="protein sequence ID" value="ANQ14774.1"/>
    <property type="molecule type" value="Genomic_DNA"/>
</dbReference>
<reference evidence="3 4" key="1">
    <citation type="submission" date="2016-07" db="EMBL/GenBank/DDBJ databases">
        <title>Developing Vibrio natriegens as a novel, fast-growing host for biotechnology.</title>
        <authorList>
            <person name="Weinstock M.T."/>
            <person name="Hesek E.D."/>
            <person name="Wilson C.M."/>
            <person name="Gibson D.G."/>
        </authorList>
    </citation>
    <scope>NUCLEOTIDE SEQUENCE [LARGE SCALE GENOMIC DNA]</scope>
    <source>
        <strain evidence="3 4">ATCC 14048</strain>
    </source>
</reference>
<proteinExistence type="predicted"/>
<dbReference type="AlphaFoldDB" id="A0AAN0Y6K2"/>
<gene>
    <name evidence="3" type="ORF">BA890_18705</name>
</gene>
<dbReference type="RefSeq" id="WP_020335401.1">
    <property type="nucleotide sequence ID" value="NZ_ATFJ01000036.1"/>
</dbReference>
<protein>
    <submittedName>
        <fullName evidence="3">Uncharacterized protein</fullName>
    </submittedName>
</protein>
<sequence>MNKTMLFVLISSLLSTGAWAGPPGENTHGSTTISVSESILGADTCINLASAMANDSDSDVSADALAYAMSEASSYIDISYSGGVTLDLTRHGNNGAVHQVELNASMGSGTLFAQVAESDTEGDSEASAYTSAEAEAAATMIAQAYMSVFQGINEDIDLVVTEITIKIGTEATASAVAGVEGSAESEAVAESEASAGGDSSASASATGGGISSSGSSFYVQGANIEEFTTQLGVASGTVFNVQTSALAQVYADAMATSFVYAMAEASAQAQAAGKLTFEWDLPVLGTGSLPIVTAFDSAADVAQQIADATQEIISYAQAAATSSASALGGSSVNMNMMVHYENLPGTEDLLEVVGGGSLALDCSQASASATASAEAETETN</sequence>
<keyword evidence="4" id="KW-1185">Reference proteome</keyword>
<evidence type="ECO:0000256" key="1">
    <source>
        <dbReference type="SAM" id="MobiDB-lite"/>
    </source>
</evidence>
<organism evidence="3 4">
    <name type="scientific">Vibrio natriegens NBRC 15636 = ATCC 14048 = DSM 759</name>
    <dbReference type="NCBI Taxonomy" id="1219067"/>
    <lineage>
        <taxon>Bacteria</taxon>
        <taxon>Pseudomonadati</taxon>
        <taxon>Pseudomonadota</taxon>
        <taxon>Gammaproteobacteria</taxon>
        <taxon>Vibrionales</taxon>
        <taxon>Vibrionaceae</taxon>
        <taxon>Vibrio</taxon>
    </lineage>
</organism>
<dbReference type="GeneID" id="70915765"/>
<keyword evidence="2" id="KW-0732">Signal</keyword>
<feature type="compositionally biased region" description="Low complexity" evidence="1">
    <location>
        <begin position="187"/>
        <end position="205"/>
    </location>
</feature>
<dbReference type="Proteomes" id="UP000092741">
    <property type="component" value="Chromosome 2"/>
</dbReference>
<evidence type="ECO:0000313" key="4">
    <source>
        <dbReference type="Proteomes" id="UP000092741"/>
    </source>
</evidence>
<feature type="region of interest" description="Disordered" evidence="1">
    <location>
        <begin position="187"/>
        <end position="207"/>
    </location>
</feature>
<accession>A0AAN0Y6K2</accession>
<evidence type="ECO:0000256" key="2">
    <source>
        <dbReference type="SAM" id="SignalP"/>
    </source>
</evidence>
<evidence type="ECO:0000313" key="3">
    <source>
        <dbReference type="EMBL" id="ANQ14774.1"/>
    </source>
</evidence>